<keyword evidence="3" id="KW-1185">Reference proteome</keyword>
<dbReference type="EMBL" id="JAPDOD010000062">
    <property type="protein sequence ID" value="MDA0166263.1"/>
    <property type="molecule type" value="Genomic_DNA"/>
</dbReference>
<evidence type="ECO:0000256" key="1">
    <source>
        <dbReference type="SAM" id="MobiDB-lite"/>
    </source>
</evidence>
<evidence type="ECO:0000313" key="3">
    <source>
        <dbReference type="Proteomes" id="UP001149140"/>
    </source>
</evidence>
<feature type="compositionally biased region" description="Low complexity" evidence="1">
    <location>
        <begin position="345"/>
        <end position="362"/>
    </location>
</feature>
<evidence type="ECO:0000313" key="2">
    <source>
        <dbReference type="EMBL" id="MDA0166263.1"/>
    </source>
</evidence>
<organism evidence="2 3">
    <name type="scientific">Solirubrobacter ginsenosidimutans</name>
    <dbReference type="NCBI Taxonomy" id="490573"/>
    <lineage>
        <taxon>Bacteria</taxon>
        <taxon>Bacillati</taxon>
        <taxon>Actinomycetota</taxon>
        <taxon>Thermoleophilia</taxon>
        <taxon>Solirubrobacterales</taxon>
        <taxon>Solirubrobacteraceae</taxon>
        <taxon>Solirubrobacter</taxon>
    </lineage>
</organism>
<feature type="compositionally biased region" description="Low complexity" evidence="1">
    <location>
        <begin position="226"/>
        <end position="237"/>
    </location>
</feature>
<dbReference type="Proteomes" id="UP001149140">
    <property type="component" value="Unassembled WGS sequence"/>
</dbReference>
<sequence length="533" mass="56008">MTLPAAEVGRLATRGVPRDTPALRSALESRVRAAEIRPRELAPAAVLVVRRADVDAPLSGAGWDHACRARLAELAARAARPENGVVAEGAEAVLFRDEAELLACLAADLARGAAGRRWWWRLLLGRFGSTPADLLAGQPEAAPAVLAELHAWDRAAAVLETFDADDVVTVLHALARAHDAPALAAVAVELAAAFAPGGFEPGAPGAPETGADERPEYPRLTRRETPAALTRAPAAAPDVTGARAPAPASGEGGVRLADARRLLLRTALRLHARPASARGEAFAGELRRSAPMLRRALDRSVPAASDSAATAPRTPSAPGHVDPVEPRPPRPLDPAAADTVAEAQTTASRDAPPAPPARTARSSPPPRADAAAWEDGVTTGLAGVFMLVNAIAWLDLPDDERVAAELGAWGVLEALARDLLGDPPPDAVWEVLALLAGREPGVALHSPYTRGWLTRSLPAVRARLAEALEVDGDAVAAELLIRWGTVHVTRTHVDVVLTLDAISLRVRRAGLDADPGWMPFYGRVIRLHFEDAL</sequence>
<feature type="region of interest" description="Disordered" evidence="1">
    <location>
        <begin position="222"/>
        <end position="253"/>
    </location>
</feature>
<accession>A0A9X3N395</accession>
<dbReference type="RefSeq" id="WP_270045521.1">
    <property type="nucleotide sequence ID" value="NZ_JAPDOD010000062.1"/>
</dbReference>
<dbReference type="AlphaFoldDB" id="A0A9X3N395"/>
<reference evidence="2" key="1">
    <citation type="submission" date="2022-10" db="EMBL/GenBank/DDBJ databases">
        <title>The WGS of Solirubrobacter ginsenosidimutans DSM 21036.</title>
        <authorList>
            <person name="Jiang Z."/>
        </authorList>
    </citation>
    <scope>NUCLEOTIDE SEQUENCE</scope>
    <source>
        <strain evidence="2">DSM 21036</strain>
    </source>
</reference>
<feature type="compositionally biased region" description="Low complexity" evidence="1">
    <location>
        <begin position="300"/>
        <end position="318"/>
    </location>
</feature>
<comment type="caution">
    <text evidence="2">The sequence shown here is derived from an EMBL/GenBank/DDBJ whole genome shotgun (WGS) entry which is preliminary data.</text>
</comment>
<feature type="region of interest" description="Disordered" evidence="1">
    <location>
        <begin position="298"/>
        <end position="371"/>
    </location>
</feature>
<name>A0A9X3N395_9ACTN</name>
<gene>
    <name evidence="2" type="ORF">OM076_38720</name>
</gene>
<proteinExistence type="predicted"/>
<protein>
    <submittedName>
        <fullName evidence="2">Uncharacterized protein</fullName>
    </submittedName>
</protein>